<proteinExistence type="predicted"/>
<reference evidence="1" key="2">
    <citation type="journal article" date="2015" name="Fish Shellfish Immunol.">
        <title>Early steps in the European eel (Anguilla anguilla)-Vibrio vulnificus interaction in the gills: Role of the RtxA13 toxin.</title>
        <authorList>
            <person name="Callol A."/>
            <person name="Pajuelo D."/>
            <person name="Ebbesson L."/>
            <person name="Teles M."/>
            <person name="MacKenzie S."/>
            <person name="Amaro C."/>
        </authorList>
    </citation>
    <scope>NUCLEOTIDE SEQUENCE</scope>
</reference>
<protein>
    <submittedName>
        <fullName evidence="1">Uncharacterized protein</fullName>
    </submittedName>
</protein>
<sequence>MMHKSDRREFRIGKKHKIRNLFI</sequence>
<evidence type="ECO:0000313" key="1">
    <source>
        <dbReference type="EMBL" id="JAH13203.1"/>
    </source>
</evidence>
<dbReference type="EMBL" id="GBXM01095374">
    <property type="protein sequence ID" value="JAH13203.1"/>
    <property type="molecule type" value="Transcribed_RNA"/>
</dbReference>
<organism evidence="1">
    <name type="scientific">Anguilla anguilla</name>
    <name type="common">European freshwater eel</name>
    <name type="synonym">Muraena anguilla</name>
    <dbReference type="NCBI Taxonomy" id="7936"/>
    <lineage>
        <taxon>Eukaryota</taxon>
        <taxon>Metazoa</taxon>
        <taxon>Chordata</taxon>
        <taxon>Craniata</taxon>
        <taxon>Vertebrata</taxon>
        <taxon>Euteleostomi</taxon>
        <taxon>Actinopterygii</taxon>
        <taxon>Neopterygii</taxon>
        <taxon>Teleostei</taxon>
        <taxon>Anguilliformes</taxon>
        <taxon>Anguillidae</taxon>
        <taxon>Anguilla</taxon>
    </lineage>
</organism>
<dbReference type="AlphaFoldDB" id="A0A0E9QAQ4"/>
<accession>A0A0E9QAQ4</accession>
<reference evidence="1" key="1">
    <citation type="submission" date="2014-11" db="EMBL/GenBank/DDBJ databases">
        <authorList>
            <person name="Amaro Gonzalez C."/>
        </authorList>
    </citation>
    <scope>NUCLEOTIDE SEQUENCE</scope>
</reference>
<name>A0A0E9QAQ4_ANGAN</name>